<protein>
    <submittedName>
        <fullName evidence="3">Uncharacterized protein</fullName>
    </submittedName>
</protein>
<feature type="region of interest" description="Disordered" evidence="2">
    <location>
        <begin position="53"/>
        <end position="106"/>
    </location>
</feature>
<accession>A0A4S9DZQ4</accession>
<feature type="region of interest" description="Disordered" evidence="2">
    <location>
        <begin position="147"/>
        <end position="277"/>
    </location>
</feature>
<reference evidence="3 4" key="1">
    <citation type="submission" date="2018-10" db="EMBL/GenBank/DDBJ databases">
        <title>Fifty Aureobasidium pullulans genomes reveal a recombining polyextremotolerant generalist.</title>
        <authorList>
            <person name="Gostincar C."/>
            <person name="Turk M."/>
            <person name="Zajc J."/>
            <person name="Gunde-Cimerman N."/>
        </authorList>
    </citation>
    <scope>NUCLEOTIDE SEQUENCE [LARGE SCALE GENOMIC DNA]</scope>
    <source>
        <strain evidence="3 4">EXF-9785</strain>
    </source>
</reference>
<organism evidence="3 4">
    <name type="scientific">Aureobasidium pullulans</name>
    <name type="common">Black yeast</name>
    <name type="synonym">Pullularia pullulans</name>
    <dbReference type="NCBI Taxonomy" id="5580"/>
    <lineage>
        <taxon>Eukaryota</taxon>
        <taxon>Fungi</taxon>
        <taxon>Dikarya</taxon>
        <taxon>Ascomycota</taxon>
        <taxon>Pezizomycotina</taxon>
        <taxon>Dothideomycetes</taxon>
        <taxon>Dothideomycetidae</taxon>
        <taxon>Dothideales</taxon>
        <taxon>Saccotheciaceae</taxon>
        <taxon>Aureobasidium</taxon>
    </lineage>
</organism>
<evidence type="ECO:0000313" key="4">
    <source>
        <dbReference type="Proteomes" id="UP000308953"/>
    </source>
</evidence>
<comment type="caution">
    <text evidence="3">The sequence shown here is derived from an EMBL/GenBank/DDBJ whole genome shotgun (WGS) entry which is preliminary data.</text>
</comment>
<gene>
    <name evidence="3" type="ORF">D6D10_09662</name>
</gene>
<evidence type="ECO:0000313" key="3">
    <source>
        <dbReference type="EMBL" id="THX26606.1"/>
    </source>
</evidence>
<dbReference type="Proteomes" id="UP000308953">
    <property type="component" value="Unassembled WGS sequence"/>
</dbReference>
<evidence type="ECO:0000256" key="1">
    <source>
        <dbReference type="SAM" id="Coils"/>
    </source>
</evidence>
<dbReference type="AlphaFoldDB" id="A0A4S9DZQ4"/>
<evidence type="ECO:0000256" key="2">
    <source>
        <dbReference type="SAM" id="MobiDB-lite"/>
    </source>
</evidence>
<keyword evidence="1" id="KW-0175">Coiled coil</keyword>
<proteinExistence type="predicted"/>
<sequence>MAPSLYNTINAAFKKLYRRFQRLEQRVKRIEERLDIESMSSSLEMLDFNDLPTHVTQDQDDHHDSSSSSSSDEDVIRPEKPASQRVPQSETEVSDKGKGEEKYTKLPHTNILARDLQFCRRAKPKKLDNVTFESGINGEFNIFARPKGTVKSRPKTTPAAVETSRPSELNGSRTRPAPIAHGAPNDDDDNDDETAPLLAPVSDHHEEPSRTHITRSAARSLGLDILPVNMDDADRNPSPYSKAKRGKRSHEDDGSPAEPAWLSQKRSNGRFSRKNRD</sequence>
<feature type="compositionally biased region" description="Basic residues" evidence="2">
    <location>
        <begin position="267"/>
        <end position="277"/>
    </location>
</feature>
<dbReference type="EMBL" id="QZAV01000424">
    <property type="protein sequence ID" value="THX26606.1"/>
    <property type="molecule type" value="Genomic_DNA"/>
</dbReference>
<feature type="compositionally biased region" description="Polar residues" evidence="2">
    <location>
        <begin position="164"/>
        <end position="173"/>
    </location>
</feature>
<name>A0A4S9DZQ4_AURPU</name>
<feature type="compositionally biased region" description="Basic and acidic residues" evidence="2">
    <location>
        <begin position="93"/>
        <end position="104"/>
    </location>
</feature>
<feature type="compositionally biased region" description="Acidic residues" evidence="2">
    <location>
        <begin position="185"/>
        <end position="194"/>
    </location>
</feature>
<feature type="coiled-coil region" evidence="1">
    <location>
        <begin position="13"/>
        <end position="40"/>
    </location>
</feature>